<dbReference type="OrthoDB" id="9803993at2"/>
<dbReference type="PANTHER" id="PTHR34448">
    <property type="entry name" value="AMINOPEPTIDASE"/>
    <property type="match status" value="1"/>
</dbReference>
<dbReference type="GO" id="GO:0006508">
    <property type="term" value="P:proteolysis"/>
    <property type="evidence" value="ECO:0007669"/>
    <property type="project" value="UniProtKB-KW"/>
</dbReference>
<dbReference type="GO" id="GO:0046872">
    <property type="term" value="F:metal ion binding"/>
    <property type="evidence" value="ECO:0007669"/>
    <property type="project" value="UniProtKB-KW"/>
</dbReference>
<dbReference type="GO" id="GO:0008237">
    <property type="term" value="F:metallopeptidase activity"/>
    <property type="evidence" value="ECO:0007669"/>
    <property type="project" value="UniProtKB-KW"/>
</dbReference>
<comment type="similarity">
    <text evidence="4">Belongs to the peptidase M29 family.</text>
</comment>
<accession>A0A8J3ETP3</accession>
<gene>
    <name evidence="10" type="ORF">GCM10007380_01140</name>
</gene>
<dbReference type="InterPro" id="IPR000787">
    <property type="entry name" value="Peptidase_M29"/>
</dbReference>
<keyword evidence="8" id="KW-0378">Hydrolase</keyword>
<dbReference type="AlphaFoldDB" id="A0A8J3ETP3"/>
<comment type="cofactor">
    <cofactor evidence="3">
        <name>Zn(2+)</name>
        <dbReference type="ChEBI" id="CHEBI:29105"/>
    </cofactor>
</comment>
<dbReference type="GO" id="GO:0004177">
    <property type="term" value="F:aminopeptidase activity"/>
    <property type="evidence" value="ECO:0007669"/>
    <property type="project" value="UniProtKB-KW"/>
</dbReference>
<comment type="caution">
    <text evidence="10">The sequence shown here is derived from an EMBL/GenBank/DDBJ whole genome shotgun (WGS) entry which is preliminary data.</text>
</comment>
<protein>
    <submittedName>
        <fullName evidence="10">Aminopeptidase</fullName>
    </submittedName>
</protein>
<evidence type="ECO:0000256" key="9">
    <source>
        <dbReference type="ARBA" id="ARBA00023049"/>
    </source>
</evidence>
<keyword evidence="6" id="KW-0645">Protease</keyword>
<evidence type="ECO:0000256" key="5">
    <source>
        <dbReference type="ARBA" id="ARBA00022438"/>
    </source>
</evidence>
<evidence type="ECO:0000256" key="7">
    <source>
        <dbReference type="ARBA" id="ARBA00022723"/>
    </source>
</evidence>
<evidence type="ECO:0000256" key="6">
    <source>
        <dbReference type="ARBA" id="ARBA00022670"/>
    </source>
</evidence>
<sequence>MKDPRIAKLAKNLINYSVKLQPGEKILIENFKLETELVTALVKEAYAAGGFPFVSIKDHKVDRALLMGATEEHFNKIADYEATVMKDMDAYIGLRSGVNISELSDVPDEKTKIHGKTVGHKVHREIRVPKTRWVVLRFPTDSMAQSAKMSTEAFEDFYFDVCNLDYGKMDKAMDALVALMNRTDKVSIKGPGTDLTFSIKDIPAIKCAGEMNIPDGEVFTAPVRDSVNGTLSYNTPSPNNGFTFENVQLKFKDGKIVEATANDSERINKIFDTDEGARFIGEFAIGVNPYILHPMGDILFDEKIDGSFHFTPGQAYDEAYNGNNSNIHWDMVCIQRPEYGGGEIYFDDVLIRKDGRFVVEELLGLNPENLK</sequence>
<dbReference type="Pfam" id="PF02073">
    <property type="entry name" value="Peptidase_M29"/>
    <property type="match status" value="1"/>
</dbReference>
<evidence type="ECO:0000256" key="4">
    <source>
        <dbReference type="ARBA" id="ARBA00008236"/>
    </source>
</evidence>
<evidence type="ECO:0000256" key="2">
    <source>
        <dbReference type="ARBA" id="ARBA00001946"/>
    </source>
</evidence>
<comment type="cofactor">
    <cofactor evidence="2">
        <name>Mg(2+)</name>
        <dbReference type="ChEBI" id="CHEBI:18420"/>
    </cofactor>
</comment>
<dbReference type="Gene3D" id="3.40.1830.10">
    <property type="entry name" value="Thermophilic metalloprotease (M29)"/>
    <property type="match status" value="1"/>
</dbReference>
<proteinExistence type="inferred from homology"/>
<name>A0A8J3ETP3_9BACI</name>
<dbReference type="EMBL" id="BMHB01000001">
    <property type="protein sequence ID" value="GGI10109.1"/>
    <property type="molecule type" value="Genomic_DNA"/>
</dbReference>
<dbReference type="SUPFAM" id="SSF144052">
    <property type="entry name" value="Thermophilic metalloprotease-like"/>
    <property type="match status" value="1"/>
</dbReference>
<evidence type="ECO:0000256" key="8">
    <source>
        <dbReference type="ARBA" id="ARBA00022801"/>
    </source>
</evidence>
<dbReference type="Proteomes" id="UP000626244">
    <property type="component" value="Unassembled WGS sequence"/>
</dbReference>
<evidence type="ECO:0000256" key="3">
    <source>
        <dbReference type="ARBA" id="ARBA00001947"/>
    </source>
</evidence>
<dbReference type="RefSeq" id="WP_088002725.1">
    <property type="nucleotide sequence ID" value="NZ_BMHB01000001.1"/>
</dbReference>
<dbReference type="InterPro" id="IPR035097">
    <property type="entry name" value="M29_N-terminal"/>
</dbReference>
<evidence type="ECO:0000256" key="1">
    <source>
        <dbReference type="ARBA" id="ARBA00001941"/>
    </source>
</evidence>
<dbReference type="InterPro" id="IPR052170">
    <property type="entry name" value="M29_Exopeptidase"/>
</dbReference>
<evidence type="ECO:0000313" key="10">
    <source>
        <dbReference type="EMBL" id="GGI10109.1"/>
    </source>
</evidence>
<comment type="cofactor">
    <cofactor evidence="1">
        <name>Co(2+)</name>
        <dbReference type="ChEBI" id="CHEBI:48828"/>
    </cofactor>
</comment>
<keyword evidence="11" id="KW-1185">Reference proteome</keyword>
<keyword evidence="7" id="KW-0479">Metal-binding</keyword>
<evidence type="ECO:0000313" key="11">
    <source>
        <dbReference type="Proteomes" id="UP000626244"/>
    </source>
</evidence>
<dbReference type="PANTHER" id="PTHR34448:SF1">
    <property type="entry name" value="BLL6088 PROTEIN"/>
    <property type="match status" value="1"/>
</dbReference>
<organism evidence="10 11">
    <name type="scientific">Gottfriedia solisilvae</name>
    <dbReference type="NCBI Taxonomy" id="1516104"/>
    <lineage>
        <taxon>Bacteria</taxon>
        <taxon>Bacillati</taxon>
        <taxon>Bacillota</taxon>
        <taxon>Bacilli</taxon>
        <taxon>Bacillales</taxon>
        <taxon>Bacillaceae</taxon>
        <taxon>Gottfriedia</taxon>
    </lineage>
</organism>
<keyword evidence="9" id="KW-0482">Metalloprotease</keyword>
<reference evidence="11" key="1">
    <citation type="journal article" date="2019" name="Int. J. Syst. Evol. Microbiol.">
        <title>The Global Catalogue of Microorganisms (GCM) 10K type strain sequencing project: providing services to taxonomists for standard genome sequencing and annotation.</title>
        <authorList>
            <consortium name="The Broad Institute Genomics Platform"/>
            <consortium name="The Broad Institute Genome Sequencing Center for Infectious Disease"/>
            <person name="Wu L."/>
            <person name="Ma J."/>
        </authorList>
    </citation>
    <scope>NUCLEOTIDE SEQUENCE [LARGE SCALE GENOMIC DNA]</scope>
    <source>
        <strain evidence="11">CGMCC 1.14993</strain>
    </source>
</reference>
<keyword evidence="5 10" id="KW-0031">Aminopeptidase</keyword>